<protein>
    <submittedName>
        <fullName evidence="2">Uncharacterized protein</fullName>
    </submittedName>
</protein>
<dbReference type="EMBL" id="JAPEVB010000002">
    <property type="protein sequence ID" value="KAJ4393860.1"/>
    <property type="molecule type" value="Genomic_DNA"/>
</dbReference>
<feature type="region of interest" description="Disordered" evidence="1">
    <location>
        <begin position="193"/>
        <end position="232"/>
    </location>
</feature>
<dbReference type="Proteomes" id="UP001140453">
    <property type="component" value="Unassembled WGS sequence"/>
</dbReference>
<comment type="caution">
    <text evidence="2">The sequence shown here is derived from an EMBL/GenBank/DDBJ whole genome shotgun (WGS) entry which is preliminary data.</text>
</comment>
<evidence type="ECO:0000313" key="2">
    <source>
        <dbReference type="EMBL" id="KAJ4393860.1"/>
    </source>
</evidence>
<dbReference type="InterPro" id="IPR046591">
    <property type="entry name" value="DUF6649"/>
</dbReference>
<proteinExistence type="predicted"/>
<evidence type="ECO:0000313" key="3">
    <source>
        <dbReference type="Proteomes" id="UP001140453"/>
    </source>
</evidence>
<dbReference type="OrthoDB" id="5345504at2759"/>
<keyword evidence="3" id="KW-1185">Reference proteome</keyword>
<name>A0A9W8Z019_9PEZI</name>
<evidence type="ECO:0000256" key="1">
    <source>
        <dbReference type="SAM" id="MobiDB-lite"/>
    </source>
</evidence>
<gene>
    <name evidence="2" type="ORF">N0V93_003076</name>
</gene>
<reference evidence="2" key="1">
    <citation type="submission" date="2022-10" db="EMBL/GenBank/DDBJ databases">
        <title>Tapping the CABI collections for fungal endophytes: first genome assemblies for Collariella, Neodidymelliopsis, Ascochyta clinopodiicola, Didymella pomorum, Didymosphaeria variabile, Neocosmospora piperis and Neocucurbitaria cava.</title>
        <authorList>
            <person name="Hill R."/>
        </authorList>
    </citation>
    <scope>NUCLEOTIDE SEQUENCE</scope>
    <source>
        <strain evidence="2">IMI 355082</strain>
    </source>
</reference>
<dbReference type="Pfam" id="PF20354">
    <property type="entry name" value="DUF6649"/>
    <property type="match status" value="1"/>
</dbReference>
<feature type="region of interest" description="Disordered" evidence="1">
    <location>
        <begin position="27"/>
        <end position="48"/>
    </location>
</feature>
<accession>A0A9W8Z019</accession>
<dbReference type="AlphaFoldDB" id="A0A9W8Z019"/>
<organism evidence="2 3">
    <name type="scientific">Gnomoniopsis smithogilvyi</name>
    <dbReference type="NCBI Taxonomy" id="1191159"/>
    <lineage>
        <taxon>Eukaryota</taxon>
        <taxon>Fungi</taxon>
        <taxon>Dikarya</taxon>
        <taxon>Ascomycota</taxon>
        <taxon>Pezizomycotina</taxon>
        <taxon>Sordariomycetes</taxon>
        <taxon>Sordariomycetidae</taxon>
        <taxon>Diaporthales</taxon>
        <taxon>Gnomoniaceae</taxon>
        <taxon>Gnomoniopsis</taxon>
    </lineage>
</organism>
<sequence length="232" mass="25164">MSLLNLEQNGPKLYVPVEQAQLPPLAPTLQPVVPTNTTDTTTTTTTNTPAISEEEPMQLDDTKHKVYIYNLDDELSDSDTESSTPREGRLVFLPDIEKHLRANRIPVPRPIVPNRDGELAGMQMVLYQPDGPKSISVPKEQDSVRRAIVAARERVREKQALERSGSTYNAGGNGAKKATISFATPVKFPSPLVTQNEDMTVDDQSIGQASSSAAGYGSGPDAGYDPDAMDID</sequence>
<feature type="compositionally biased region" description="Low complexity" evidence="1">
    <location>
        <begin position="202"/>
        <end position="226"/>
    </location>
</feature>